<keyword evidence="4 6" id="KW-0472">Membrane</keyword>
<accession>A0ABD3N3L4</accession>
<name>A0ABD3N3L4_9STRA</name>
<feature type="transmembrane region" description="Helical" evidence="6">
    <location>
        <begin position="636"/>
        <end position="660"/>
    </location>
</feature>
<feature type="transmembrane region" description="Helical" evidence="6">
    <location>
        <begin position="995"/>
        <end position="1014"/>
    </location>
</feature>
<feature type="transmembrane region" description="Helical" evidence="6">
    <location>
        <begin position="966"/>
        <end position="989"/>
    </location>
</feature>
<gene>
    <name evidence="7" type="ORF">ACHAW5_002688</name>
</gene>
<comment type="caution">
    <text evidence="7">The sequence shown here is derived from an EMBL/GenBank/DDBJ whole genome shotgun (WGS) entry which is preliminary data.</text>
</comment>
<comment type="subcellular location">
    <subcellularLocation>
        <location evidence="1">Membrane</location>
        <topology evidence="1">Multi-pass membrane protein</topology>
    </subcellularLocation>
</comment>
<dbReference type="PANTHER" id="PTHR10924">
    <property type="entry name" value="MAJOR FACILITATOR SUPERFAMILY PROTEIN-RELATED"/>
    <property type="match status" value="1"/>
</dbReference>
<feature type="compositionally biased region" description="Basic and acidic residues" evidence="5">
    <location>
        <begin position="427"/>
        <end position="437"/>
    </location>
</feature>
<evidence type="ECO:0000256" key="5">
    <source>
        <dbReference type="SAM" id="MobiDB-lite"/>
    </source>
</evidence>
<evidence type="ECO:0000256" key="1">
    <source>
        <dbReference type="ARBA" id="ARBA00004141"/>
    </source>
</evidence>
<dbReference type="AlphaFoldDB" id="A0ABD3N3L4"/>
<protein>
    <recommendedName>
        <fullName evidence="9">Major facilitator superfamily (MFS) profile domain-containing protein</fullName>
    </recommendedName>
</protein>
<feature type="region of interest" description="Disordered" evidence="5">
    <location>
        <begin position="1"/>
        <end position="212"/>
    </location>
</feature>
<dbReference type="InterPro" id="IPR049680">
    <property type="entry name" value="FLVCR1-2_SLC49-like"/>
</dbReference>
<evidence type="ECO:0000256" key="3">
    <source>
        <dbReference type="ARBA" id="ARBA00022989"/>
    </source>
</evidence>
<evidence type="ECO:0000256" key="4">
    <source>
        <dbReference type="ARBA" id="ARBA00023136"/>
    </source>
</evidence>
<keyword evidence="3 6" id="KW-1133">Transmembrane helix</keyword>
<evidence type="ECO:0000256" key="2">
    <source>
        <dbReference type="ARBA" id="ARBA00022692"/>
    </source>
</evidence>
<feature type="region of interest" description="Disordered" evidence="5">
    <location>
        <begin position="392"/>
        <end position="493"/>
    </location>
</feature>
<dbReference type="PANTHER" id="PTHR10924:SF6">
    <property type="entry name" value="SOLUTE CARRIER FAMILY 49 MEMBER A3"/>
    <property type="match status" value="1"/>
</dbReference>
<keyword evidence="8" id="KW-1185">Reference proteome</keyword>
<dbReference type="GO" id="GO:0016020">
    <property type="term" value="C:membrane"/>
    <property type="evidence" value="ECO:0007669"/>
    <property type="project" value="UniProtKB-SubCell"/>
</dbReference>
<proteinExistence type="predicted"/>
<feature type="transmembrane region" description="Helical" evidence="6">
    <location>
        <begin position="1061"/>
        <end position="1084"/>
    </location>
</feature>
<dbReference type="InterPro" id="IPR011701">
    <property type="entry name" value="MFS"/>
</dbReference>
<feature type="transmembrane region" description="Helical" evidence="6">
    <location>
        <begin position="507"/>
        <end position="528"/>
    </location>
</feature>
<organism evidence="7 8">
    <name type="scientific">Stephanodiscus triporus</name>
    <dbReference type="NCBI Taxonomy" id="2934178"/>
    <lineage>
        <taxon>Eukaryota</taxon>
        <taxon>Sar</taxon>
        <taxon>Stramenopiles</taxon>
        <taxon>Ochrophyta</taxon>
        <taxon>Bacillariophyta</taxon>
        <taxon>Coscinodiscophyceae</taxon>
        <taxon>Thalassiosirophycidae</taxon>
        <taxon>Stephanodiscales</taxon>
        <taxon>Stephanodiscaceae</taxon>
        <taxon>Stephanodiscus</taxon>
    </lineage>
</organism>
<evidence type="ECO:0008006" key="9">
    <source>
        <dbReference type="Google" id="ProtNLM"/>
    </source>
</evidence>
<feature type="region of interest" description="Disordered" evidence="5">
    <location>
        <begin position="285"/>
        <end position="312"/>
    </location>
</feature>
<feature type="compositionally biased region" description="Polar residues" evidence="5">
    <location>
        <begin position="178"/>
        <end position="190"/>
    </location>
</feature>
<feature type="region of interest" description="Disordered" evidence="5">
    <location>
        <begin position="786"/>
        <end position="820"/>
    </location>
</feature>
<dbReference type="SUPFAM" id="SSF103473">
    <property type="entry name" value="MFS general substrate transporter"/>
    <property type="match status" value="1"/>
</dbReference>
<dbReference type="InterPro" id="IPR036259">
    <property type="entry name" value="MFS_trans_sf"/>
</dbReference>
<feature type="transmembrane region" description="Helical" evidence="6">
    <location>
        <begin position="902"/>
        <end position="925"/>
    </location>
</feature>
<reference evidence="7 8" key="1">
    <citation type="submission" date="2024-10" db="EMBL/GenBank/DDBJ databases">
        <title>Updated reference genomes for cyclostephanoid diatoms.</title>
        <authorList>
            <person name="Roberts W.R."/>
            <person name="Alverson A.J."/>
        </authorList>
    </citation>
    <scope>NUCLEOTIDE SEQUENCE [LARGE SCALE GENOMIC DNA]</scope>
    <source>
        <strain evidence="7 8">AJA276-08</strain>
    </source>
</reference>
<sequence>MPSPADESRKGPPPASSAVEMDEAAGKSNKSTRARANRDRTKLRPILTPIPSDNASGSPSDELGFGNFVTDVEPCPDAATNNPTTHSTAAAIETANAPPPHRAMIKPRPAAKLRPRSSPFSPDESADGADDPFAAFGFGTVRTNLWKTDDAKESSSVARAVERDEGASSPPTPRRCQSPESYISDDSSTAGYGPRHLYPHRQMKGGASEEDALEVGTAATTATHSRGQSEIDDMHMFDSYYYPVGFAENPQSALPFLSQQFVPKLHIRSNSAPHVPSSLELKLSLSEESNGTPTRSDDAATSSQSVSSGDDVVSNELSSYYPISEVWKRGPSSGAWSDFPSGRCTTPVDDRHAASVVARSSNEDDTPTPVLAFRATPQSAILAAAASTRRSAARPLAHHQDPSFLTNNQRGGWGAGGTVVIGSPRGAFDEPAEREGRSPPSRGGGDPFVKSRGGALPSLAYSDDEDYNNNPRPWNGNERGDADEEATAKDRKLPDEGTRISVYPSRWIMLMFVSVLNLLGGWTCYIVSPISELSTTTLDVDSDGLVAIYFAAAAIAGVAEPVILRRLGLRRTVLLGALLLMTGNMVKCGGCASDVNSTNRWHLYFGTILAGSSGPLYQSTPFLLITSWFPQRERTVAAGVAMYSNHFGIGCSFVFGTRFVRTGGDLFPYFHFLSVVSTIAFVAVAMQFSDCPPTPPSGTARVIRGTVERPIFVANPHNGMLHCEPSGNDRKVTHLLPSAGSFESIGKTLGSSVSDYSTIAMLPPSAPGGSAGHAVTDEATSEYAPLARGTVNNKASTRQSYGSAGSRLTKSERNDDVSALSSPFPNLKSFDEASRGAMPFQPWLEFYSYNYDSKTFQPKDHLPPTSDDGAEPIMTQTPRHLDIDICDDQIWRSIRACFGRRGFAHCLAVYAMSAIVINTIAAFIYHLVTLKGAGTDYVGIVGGAFQLMVVISSVMCRRLAGGSQRFYMNIATLLLSLSALTLALCGANLGSGVRLWLNLLLVAVFISPLQPLTTQLGAEFVFPLSESTVVVIQQLFSNLMSACTIPVFKALRHALVTAPDFTFSFCLFVLMLASSTIYFASFYAEYSHREEEKKREFTRIRLEQSQPPNHEYGISSYPLPRPPVRRDWKKHYPFLIPRRAV</sequence>
<evidence type="ECO:0000313" key="8">
    <source>
        <dbReference type="Proteomes" id="UP001530315"/>
    </source>
</evidence>
<feature type="transmembrane region" description="Helical" evidence="6">
    <location>
        <begin position="601"/>
        <end position="624"/>
    </location>
</feature>
<evidence type="ECO:0000256" key="6">
    <source>
        <dbReference type="SAM" id="Phobius"/>
    </source>
</evidence>
<feature type="compositionally biased region" description="Basic residues" evidence="5">
    <location>
        <begin position="103"/>
        <end position="115"/>
    </location>
</feature>
<feature type="compositionally biased region" description="Basic and acidic residues" evidence="5">
    <location>
        <begin position="1"/>
        <end position="10"/>
    </location>
</feature>
<dbReference type="Gene3D" id="1.20.1250.20">
    <property type="entry name" value="MFS general substrate transporter like domains"/>
    <property type="match status" value="2"/>
</dbReference>
<feature type="transmembrane region" description="Helical" evidence="6">
    <location>
        <begin position="666"/>
        <end position="686"/>
    </location>
</feature>
<dbReference type="Proteomes" id="UP001530315">
    <property type="component" value="Unassembled WGS sequence"/>
</dbReference>
<feature type="compositionally biased region" description="Low complexity" evidence="5">
    <location>
        <begin position="299"/>
        <end position="312"/>
    </location>
</feature>
<keyword evidence="2 6" id="KW-0812">Transmembrane</keyword>
<dbReference type="EMBL" id="JALLAZ020001643">
    <property type="protein sequence ID" value="KAL3769913.1"/>
    <property type="molecule type" value="Genomic_DNA"/>
</dbReference>
<feature type="transmembrane region" description="Helical" evidence="6">
    <location>
        <begin position="937"/>
        <end position="954"/>
    </location>
</feature>
<evidence type="ECO:0000313" key="7">
    <source>
        <dbReference type="EMBL" id="KAL3769913.1"/>
    </source>
</evidence>
<feature type="compositionally biased region" description="Polar residues" evidence="5">
    <location>
        <begin position="790"/>
        <end position="808"/>
    </location>
</feature>
<feature type="transmembrane region" description="Helical" evidence="6">
    <location>
        <begin position="544"/>
        <end position="564"/>
    </location>
</feature>
<feature type="compositionally biased region" description="Polar residues" evidence="5">
    <location>
        <begin position="79"/>
        <end position="88"/>
    </location>
</feature>
<dbReference type="Pfam" id="PF07690">
    <property type="entry name" value="MFS_1"/>
    <property type="match status" value="1"/>
</dbReference>